<dbReference type="PRINTS" id="PR00463">
    <property type="entry name" value="EP450I"/>
</dbReference>
<keyword evidence="3" id="KW-0408">Iron</keyword>
<protein>
    <submittedName>
        <fullName evidence="6">Cytochrome P450</fullName>
    </submittedName>
</protein>
<organism evidence="5 6">
    <name type="scientific">Acrobeloides nanus</name>
    <dbReference type="NCBI Taxonomy" id="290746"/>
    <lineage>
        <taxon>Eukaryota</taxon>
        <taxon>Metazoa</taxon>
        <taxon>Ecdysozoa</taxon>
        <taxon>Nematoda</taxon>
        <taxon>Chromadorea</taxon>
        <taxon>Rhabditida</taxon>
        <taxon>Tylenchina</taxon>
        <taxon>Cephalobomorpha</taxon>
        <taxon>Cephaloboidea</taxon>
        <taxon>Cephalobidae</taxon>
        <taxon>Acrobeloides</taxon>
    </lineage>
</organism>
<dbReference type="SUPFAM" id="SSF48264">
    <property type="entry name" value="Cytochrome P450"/>
    <property type="match status" value="1"/>
</dbReference>
<reference evidence="6" key="1">
    <citation type="submission" date="2022-11" db="UniProtKB">
        <authorList>
            <consortium name="WormBaseParasite"/>
        </authorList>
    </citation>
    <scope>IDENTIFICATION</scope>
</reference>
<dbReference type="InterPro" id="IPR001128">
    <property type="entry name" value="Cyt_P450"/>
</dbReference>
<proteinExistence type="inferred from homology"/>
<keyword evidence="4" id="KW-0560">Oxidoreductase</keyword>
<keyword evidence="4" id="KW-0503">Monooxygenase</keyword>
<sequence>MFKENLDAVTRLVGTPISFLAEISLQFKKLDSLFGNKYKQAVEKNDKIIAYLQNEISRHKQTIDYENEPRDFIDAYLQEMKRREKMNNLEEFTEKQLTIAAYDFFAAGLDTTATTCRAFILYILYYPEVQSKIHEEMDNIIGKEHIITTSDQVRLPYLTAAMQELQRVAVLMPMNIHHIVLEDVQMGKNKVPKGTIVIPQFQSVHQDPDIYPGKMPTIKYTTGLIRAPEPFKCRAIPRN</sequence>
<name>A0A914CKH5_9BILA</name>
<dbReference type="GO" id="GO:0016712">
    <property type="term" value="F:oxidoreductase activity, acting on paired donors, with incorporation or reduction of molecular oxygen, reduced flavin or flavoprotein as one donor, and incorporation of one atom of oxygen"/>
    <property type="evidence" value="ECO:0007669"/>
    <property type="project" value="TreeGrafter"/>
</dbReference>
<dbReference type="InterPro" id="IPR002401">
    <property type="entry name" value="Cyt_P450_E_grp-I"/>
</dbReference>
<evidence type="ECO:0000256" key="1">
    <source>
        <dbReference type="ARBA" id="ARBA00010617"/>
    </source>
</evidence>
<dbReference type="AlphaFoldDB" id="A0A914CKH5"/>
<evidence type="ECO:0000313" key="6">
    <source>
        <dbReference type="WBParaSite" id="ACRNAN_scaffold113.g11367.t1"/>
    </source>
</evidence>
<dbReference type="InterPro" id="IPR050182">
    <property type="entry name" value="Cytochrome_P450_fam2"/>
</dbReference>
<accession>A0A914CKH5</accession>
<evidence type="ECO:0000256" key="3">
    <source>
        <dbReference type="ARBA" id="ARBA00023004"/>
    </source>
</evidence>
<dbReference type="PANTHER" id="PTHR24300">
    <property type="entry name" value="CYTOCHROME P450 508A4-RELATED"/>
    <property type="match status" value="1"/>
</dbReference>
<dbReference type="GO" id="GO:0005506">
    <property type="term" value="F:iron ion binding"/>
    <property type="evidence" value="ECO:0007669"/>
    <property type="project" value="InterPro"/>
</dbReference>
<evidence type="ECO:0000256" key="4">
    <source>
        <dbReference type="ARBA" id="ARBA00023033"/>
    </source>
</evidence>
<dbReference type="PANTHER" id="PTHR24300:SF375">
    <property type="entry name" value="CYTOCHROME P450 FAMILY"/>
    <property type="match status" value="1"/>
</dbReference>
<dbReference type="Proteomes" id="UP000887540">
    <property type="component" value="Unplaced"/>
</dbReference>
<keyword evidence="5" id="KW-1185">Reference proteome</keyword>
<dbReference type="GO" id="GO:0005737">
    <property type="term" value="C:cytoplasm"/>
    <property type="evidence" value="ECO:0007669"/>
    <property type="project" value="TreeGrafter"/>
</dbReference>
<keyword evidence="2" id="KW-0479">Metal-binding</keyword>
<dbReference type="GO" id="GO:0006082">
    <property type="term" value="P:organic acid metabolic process"/>
    <property type="evidence" value="ECO:0007669"/>
    <property type="project" value="TreeGrafter"/>
</dbReference>
<dbReference type="Pfam" id="PF00067">
    <property type="entry name" value="p450"/>
    <property type="match status" value="1"/>
</dbReference>
<dbReference type="WBParaSite" id="ACRNAN_scaffold113.g11367.t1">
    <property type="protein sequence ID" value="ACRNAN_scaffold113.g11367.t1"/>
    <property type="gene ID" value="ACRNAN_scaffold113.g11367"/>
</dbReference>
<dbReference type="GO" id="GO:0006805">
    <property type="term" value="P:xenobiotic metabolic process"/>
    <property type="evidence" value="ECO:0007669"/>
    <property type="project" value="TreeGrafter"/>
</dbReference>
<dbReference type="InterPro" id="IPR036396">
    <property type="entry name" value="Cyt_P450_sf"/>
</dbReference>
<dbReference type="GO" id="GO:0020037">
    <property type="term" value="F:heme binding"/>
    <property type="evidence" value="ECO:0007669"/>
    <property type="project" value="InterPro"/>
</dbReference>
<comment type="similarity">
    <text evidence="1">Belongs to the cytochrome P450 family.</text>
</comment>
<evidence type="ECO:0000313" key="5">
    <source>
        <dbReference type="Proteomes" id="UP000887540"/>
    </source>
</evidence>
<evidence type="ECO:0000256" key="2">
    <source>
        <dbReference type="ARBA" id="ARBA00022723"/>
    </source>
</evidence>
<dbReference type="Gene3D" id="1.10.630.10">
    <property type="entry name" value="Cytochrome P450"/>
    <property type="match status" value="1"/>
</dbReference>